<dbReference type="EMBL" id="GBXM01034673">
    <property type="protein sequence ID" value="JAH73904.1"/>
    <property type="molecule type" value="Transcribed_RNA"/>
</dbReference>
<reference evidence="1" key="2">
    <citation type="journal article" date="2015" name="Fish Shellfish Immunol.">
        <title>Early steps in the European eel (Anguilla anguilla)-Vibrio vulnificus interaction in the gills: Role of the RtxA13 toxin.</title>
        <authorList>
            <person name="Callol A."/>
            <person name="Pajuelo D."/>
            <person name="Ebbesson L."/>
            <person name="Teles M."/>
            <person name="MacKenzie S."/>
            <person name="Amaro C."/>
        </authorList>
    </citation>
    <scope>NUCLEOTIDE SEQUENCE</scope>
</reference>
<protein>
    <submittedName>
        <fullName evidence="1">Uncharacterized protein</fullName>
    </submittedName>
</protein>
<accession>A0A0E9V709</accession>
<proteinExistence type="predicted"/>
<name>A0A0E9V709_ANGAN</name>
<sequence>MLGFIAIDLTSEVNFIHLV</sequence>
<evidence type="ECO:0000313" key="1">
    <source>
        <dbReference type="EMBL" id="JAH73904.1"/>
    </source>
</evidence>
<organism evidence="1">
    <name type="scientific">Anguilla anguilla</name>
    <name type="common">European freshwater eel</name>
    <name type="synonym">Muraena anguilla</name>
    <dbReference type="NCBI Taxonomy" id="7936"/>
    <lineage>
        <taxon>Eukaryota</taxon>
        <taxon>Metazoa</taxon>
        <taxon>Chordata</taxon>
        <taxon>Craniata</taxon>
        <taxon>Vertebrata</taxon>
        <taxon>Euteleostomi</taxon>
        <taxon>Actinopterygii</taxon>
        <taxon>Neopterygii</taxon>
        <taxon>Teleostei</taxon>
        <taxon>Anguilliformes</taxon>
        <taxon>Anguillidae</taxon>
        <taxon>Anguilla</taxon>
    </lineage>
</organism>
<dbReference type="AlphaFoldDB" id="A0A0E9V709"/>
<reference evidence="1" key="1">
    <citation type="submission" date="2014-11" db="EMBL/GenBank/DDBJ databases">
        <authorList>
            <person name="Amaro Gonzalez C."/>
        </authorList>
    </citation>
    <scope>NUCLEOTIDE SEQUENCE</scope>
</reference>